<comment type="caution">
    <text evidence="1">The sequence shown here is derived from an EMBL/GenBank/DDBJ whole genome shotgun (WGS) entry which is preliminary data.</text>
</comment>
<proteinExistence type="predicted"/>
<reference evidence="1" key="2">
    <citation type="submission" date="2022-01" db="EMBL/GenBank/DDBJ databases">
        <authorList>
            <person name="Zivanovic Y."/>
            <person name="Moreira D."/>
            <person name="Lopez-Garcia P."/>
        </authorList>
    </citation>
    <scope>NUCLEOTIDE SEQUENCE</scope>
    <source>
        <strain evidence="1">G9</strain>
    </source>
</reference>
<gene>
    <name evidence="1" type="ORF">L3556_13090</name>
</gene>
<keyword evidence="2" id="KW-1185">Reference proteome</keyword>
<reference evidence="1" key="1">
    <citation type="journal article" date="2022" name="Genome Biol. Evol.">
        <title>A New Gene Family Diagnostic for Intracellular Biomineralization of Amorphous Ca Carbonates by Cyanobacteria.</title>
        <authorList>
            <person name="Benzerara K."/>
            <person name="Duprat E."/>
            <person name="Bitard-Feildel T."/>
            <person name="Caumes G."/>
            <person name="Cassier-Chauvat C."/>
            <person name="Chauvat F."/>
            <person name="Dezi M."/>
            <person name="Diop S.I."/>
            <person name="Gaschignard G."/>
            <person name="Gorgen S."/>
            <person name="Gugger M."/>
            <person name="Lopez-Garcia P."/>
            <person name="Millet M."/>
            <person name="Skouri-Panet F."/>
            <person name="Moreira D."/>
            <person name="Callebaut I."/>
        </authorList>
    </citation>
    <scope>NUCLEOTIDE SEQUENCE</scope>
    <source>
        <strain evidence="1">G9</strain>
    </source>
</reference>
<name>A0ABT6F1X4_9SYNE</name>
<dbReference type="Proteomes" id="UP001154265">
    <property type="component" value="Unassembled WGS sequence"/>
</dbReference>
<evidence type="ECO:0000313" key="1">
    <source>
        <dbReference type="EMBL" id="MDG2991857.1"/>
    </source>
</evidence>
<evidence type="ECO:0000313" key="2">
    <source>
        <dbReference type="Proteomes" id="UP001154265"/>
    </source>
</evidence>
<accession>A0ABT6F1X4</accession>
<dbReference type="RefSeq" id="WP_277867781.1">
    <property type="nucleotide sequence ID" value="NZ_JAKKUT010000005.1"/>
</dbReference>
<organism evidence="1 2">
    <name type="scientific">Candidatus Synechococcus calcipolaris G9</name>
    <dbReference type="NCBI Taxonomy" id="1497997"/>
    <lineage>
        <taxon>Bacteria</taxon>
        <taxon>Bacillati</taxon>
        <taxon>Cyanobacteriota</taxon>
        <taxon>Cyanophyceae</taxon>
        <taxon>Synechococcales</taxon>
        <taxon>Synechococcaceae</taxon>
        <taxon>Synechococcus</taxon>
    </lineage>
</organism>
<sequence>MATIVNNLTVLAISAAKDVRRFAPTGVGTMQGIYLYIFCILYKNAIPLNLRTRI</sequence>
<protein>
    <submittedName>
        <fullName evidence="1">Uncharacterized protein</fullName>
    </submittedName>
</protein>
<dbReference type="EMBL" id="JAKKUT010000005">
    <property type="protein sequence ID" value="MDG2991857.1"/>
    <property type="molecule type" value="Genomic_DNA"/>
</dbReference>